<name>G8C3S4_9MOLU</name>
<reference evidence="1" key="1">
    <citation type="submission" date="2011-11" db="EMBL/GenBank/DDBJ databases">
        <title>Complete genome sequence of Candidatus Mycoplasma haemominutum.</title>
        <authorList>
            <person name="Barker E.N."/>
            <person name="Darby A.C."/>
            <person name="Helps C.R."/>
            <person name="Peters I.R."/>
            <person name="Hughes M.A."/>
            <person name="Radford A.D."/>
            <person name="Novacco M."/>
            <person name="Boretti F."/>
            <person name="Hofmann-Lehmann R."/>
            <person name="Tasker S."/>
        </authorList>
    </citation>
    <scope>NUCLEOTIDE SEQUENCE</scope>
    <source>
        <strain evidence="1">Birmingham 1</strain>
    </source>
</reference>
<dbReference type="AlphaFoldDB" id="G8C3S4"/>
<gene>
    <name evidence="1" type="ORF">MHM_04540</name>
</gene>
<proteinExistence type="predicted"/>
<dbReference type="KEGG" id="mhb:MHM_04540"/>
<sequence>MNWGGALTGLVVVELTQSYPITTQLQSWGTKLGELLKPGGGSISGNPIEWSSLFSWTTPVWTSISGFFSSTFEFLSNWVQLTFTFFSNAESNYQQIMSVIGGLQTTFFIKSQLGELLKNLHKKIPNIVKFFTESSSRNKFVKLFTGEKASKSMQAFEILSGKDNHALNKVFKVEEGVFAHLVNKFAENPTQVLDKIDRLVQLISNSEEKYAQGVAAESSSASSGTSSSPYVLNIPRLDRFLKARTETAQNIYELGLKAEIGLSSLGVPVSPTTSAAVSVLTTFLGYYLSGSSVNPKS</sequence>
<dbReference type="PATRIC" id="fig|1116213.3.peg.491"/>
<dbReference type="HOGENOM" id="CLU_081511_0_0_14"/>
<reference evidence="1" key="2">
    <citation type="submission" date="2011-11" db="EMBL/GenBank/DDBJ databases">
        <authorList>
            <person name="Barker E."/>
        </authorList>
    </citation>
    <scope>NUCLEOTIDE SEQUENCE</scope>
    <source>
        <strain evidence="1">Birmingham 1</strain>
    </source>
</reference>
<organism evidence="1">
    <name type="scientific">Candidatus Mycoplasma haematominutum 'Birmingham 1'</name>
    <dbReference type="NCBI Taxonomy" id="1116213"/>
    <lineage>
        <taxon>Bacteria</taxon>
        <taxon>Bacillati</taxon>
        <taxon>Mycoplasmatota</taxon>
        <taxon>Mollicutes</taxon>
        <taxon>Mycoplasmataceae</taxon>
        <taxon>Mycoplasma</taxon>
    </lineage>
</organism>
<protein>
    <submittedName>
        <fullName evidence="1">Uncharacterized protein</fullName>
    </submittedName>
</protein>
<accession>G8C3S4</accession>
<evidence type="ECO:0000313" key="1">
    <source>
        <dbReference type="EMBL" id="CCE66972.1"/>
    </source>
</evidence>
<dbReference type="EMBL" id="HE613254">
    <property type="protein sequence ID" value="CCE66972.1"/>
    <property type="molecule type" value="Genomic_DNA"/>
</dbReference>